<dbReference type="GO" id="GO:0006487">
    <property type="term" value="P:protein N-linked glycosylation"/>
    <property type="evidence" value="ECO:0007669"/>
    <property type="project" value="TreeGrafter"/>
</dbReference>
<name>A0AAN9EKP4_CROPI</name>
<gene>
    <name evidence="3" type="ORF">RIF29_24954</name>
</gene>
<comment type="caution">
    <text evidence="3">The sequence shown here is derived from an EMBL/GenBank/DDBJ whole genome shotgun (WGS) entry which is preliminary data.</text>
</comment>
<keyword evidence="1" id="KW-1133">Transmembrane helix</keyword>
<reference evidence="3 4" key="1">
    <citation type="submission" date="2024-01" db="EMBL/GenBank/DDBJ databases">
        <title>The genomes of 5 underutilized Papilionoideae crops provide insights into root nodulation and disease resistanc.</title>
        <authorList>
            <person name="Yuan L."/>
        </authorList>
    </citation>
    <scope>NUCLEOTIDE SEQUENCE [LARGE SCALE GENOMIC DNA]</scope>
    <source>
        <strain evidence="3">ZHUSHIDOU_FW_LH</strain>
        <tissue evidence="3">Leaf</tissue>
    </source>
</reference>
<dbReference type="GO" id="GO:0004573">
    <property type="term" value="F:Glc3Man9GlcNAc2 oligosaccharide glucosidase activity"/>
    <property type="evidence" value="ECO:0007669"/>
    <property type="project" value="InterPro"/>
</dbReference>
<dbReference type="Gene3D" id="1.50.10.10">
    <property type="match status" value="1"/>
</dbReference>
<feature type="domain" description="Glycosyl hydrolase family 63 C-terminal" evidence="2">
    <location>
        <begin position="47"/>
        <end position="128"/>
    </location>
</feature>
<dbReference type="PANTHER" id="PTHR10412:SF20">
    <property type="entry name" value="MANNOSYL-OLIGOSACCHARIDE GLUCOSIDASE GCS1"/>
    <property type="match status" value="1"/>
</dbReference>
<dbReference type="PANTHER" id="PTHR10412">
    <property type="entry name" value="MANNOSYL-OLIGOSACCHARIDE GLUCOSIDASE"/>
    <property type="match status" value="1"/>
</dbReference>
<keyword evidence="1" id="KW-0472">Membrane</keyword>
<dbReference type="InterPro" id="IPR012341">
    <property type="entry name" value="6hp_glycosidase-like_sf"/>
</dbReference>
<dbReference type="AlphaFoldDB" id="A0AAN9EKP4"/>
<dbReference type="EMBL" id="JAYWIO010000005">
    <property type="protein sequence ID" value="KAK7259349.1"/>
    <property type="molecule type" value="Genomic_DNA"/>
</dbReference>
<dbReference type="InterPro" id="IPR031335">
    <property type="entry name" value="Glyco_hydro_63_C"/>
</dbReference>
<sequence length="133" mass="15479">MDLGSTAMHVPPRPSKPRSDLALPPPPVIYLHDWLRFFFVVVVHIAVHITVWFLSYFRNEVSSYYWHGRDNRTIRELIPKTLSSGLDDYPRASHPSGDERHLDLRFWMLLAADCLHSMQELVDKETKPENGII</sequence>
<accession>A0AAN9EKP4</accession>
<evidence type="ECO:0000313" key="3">
    <source>
        <dbReference type="EMBL" id="KAK7259349.1"/>
    </source>
</evidence>
<dbReference type="Proteomes" id="UP001372338">
    <property type="component" value="Unassembled WGS sequence"/>
</dbReference>
<organism evidence="3 4">
    <name type="scientific">Crotalaria pallida</name>
    <name type="common">Smooth rattlebox</name>
    <name type="synonym">Crotalaria striata</name>
    <dbReference type="NCBI Taxonomy" id="3830"/>
    <lineage>
        <taxon>Eukaryota</taxon>
        <taxon>Viridiplantae</taxon>
        <taxon>Streptophyta</taxon>
        <taxon>Embryophyta</taxon>
        <taxon>Tracheophyta</taxon>
        <taxon>Spermatophyta</taxon>
        <taxon>Magnoliopsida</taxon>
        <taxon>eudicotyledons</taxon>
        <taxon>Gunneridae</taxon>
        <taxon>Pentapetalae</taxon>
        <taxon>rosids</taxon>
        <taxon>fabids</taxon>
        <taxon>Fabales</taxon>
        <taxon>Fabaceae</taxon>
        <taxon>Papilionoideae</taxon>
        <taxon>50 kb inversion clade</taxon>
        <taxon>genistoids sensu lato</taxon>
        <taxon>core genistoids</taxon>
        <taxon>Crotalarieae</taxon>
        <taxon>Crotalaria</taxon>
    </lineage>
</organism>
<protein>
    <recommendedName>
        <fullName evidence="2">Glycosyl hydrolase family 63 C-terminal domain-containing protein</fullName>
    </recommendedName>
</protein>
<evidence type="ECO:0000313" key="4">
    <source>
        <dbReference type="Proteomes" id="UP001372338"/>
    </source>
</evidence>
<proteinExistence type="predicted"/>
<dbReference type="GO" id="GO:0009311">
    <property type="term" value="P:oligosaccharide metabolic process"/>
    <property type="evidence" value="ECO:0007669"/>
    <property type="project" value="InterPro"/>
</dbReference>
<evidence type="ECO:0000259" key="2">
    <source>
        <dbReference type="Pfam" id="PF03200"/>
    </source>
</evidence>
<evidence type="ECO:0000256" key="1">
    <source>
        <dbReference type="SAM" id="Phobius"/>
    </source>
</evidence>
<feature type="transmembrane region" description="Helical" evidence="1">
    <location>
        <begin position="34"/>
        <end position="57"/>
    </location>
</feature>
<dbReference type="GO" id="GO:0005789">
    <property type="term" value="C:endoplasmic reticulum membrane"/>
    <property type="evidence" value="ECO:0007669"/>
    <property type="project" value="TreeGrafter"/>
</dbReference>
<keyword evidence="1" id="KW-0812">Transmembrane</keyword>
<dbReference type="Pfam" id="PF03200">
    <property type="entry name" value="Glyco_hydro_63"/>
    <property type="match status" value="1"/>
</dbReference>
<dbReference type="InterPro" id="IPR004888">
    <property type="entry name" value="Glycoside_hydrolase_63"/>
</dbReference>
<keyword evidence="4" id="KW-1185">Reference proteome</keyword>